<dbReference type="OrthoDB" id="8282715at2"/>
<feature type="domain" description="Hemerythrin-like" evidence="1">
    <location>
        <begin position="86"/>
        <end position="215"/>
    </location>
</feature>
<protein>
    <recommendedName>
        <fullName evidence="1">Hemerythrin-like domain-containing protein</fullName>
    </recommendedName>
</protein>
<organism evidence="2 3">
    <name type="scientific">Minwuia thermotolerans</name>
    <dbReference type="NCBI Taxonomy" id="2056226"/>
    <lineage>
        <taxon>Bacteria</taxon>
        <taxon>Pseudomonadati</taxon>
        <taxon>Pseudomonadota</taxon>
        <taxon>Alphaproteobacteria</taxon>
        <taxon>Minwuiales</taxon>
        <taxon>Minwuiaceae</taxon>
        <taxon>Minwuia</taxon>
    </lineage>
</organism>
<keyword evidence="3" id="KW-1185">Reference proteome</keyword>
<dbReference type="Gene3D" id="1.20.120.520">
    <property type="entry name" value="nmb1532 protein domain like"/>
    <property type="match status" value="1"/>
</dbReference>
<evidence type="ECO:0000313" key="2">
    <source>
        <dbReference type="EMBL" id="PJK28290.1"/>
    </source>
</evidence>
<dbReference type="Proteomes" id="UP000229498">
    <property type="component" value="Unassembled WGS sequence"/>
</dbReference>
<dbReference type="AlphaFoldDB" id="A0A2M9FXW0"/>
<dbReference type="InterPro" id="IPR012312">
    <property type="entry name" value="Hemerythrin-like"/>
</dbReference>
<comment type="caution">
    <text evidence="2">The sequence shown here is derived from an EMBL/GenBank/DDBJ whole genome shotgun (WGS) entry which is preliminary data.</text>
</comment>
<proteinExistence type="predicted"/>
<evidence type="ECO:0000259" key="1">
    <source>
        <dbReference type="Pfam" id="PF01814"/>
    </source>
</evidence>
<evidence type="ECO:0000313" key="3">
    <source>
        <dbReference type="Proteomes" id="UP000229498"/>
    </source>
</evidence>
<accession>A0A2M9FXW0</accession>
<gene>
    <name evidence="2" type="ORF">CVT23_18125</name>
</gene>
<name>A0A2M9FXW0_9PROT</name>
<dbReference type="EMBL" id="PHIG01000047">
    <property type="protein sequence ID" value="PJK28290.1"/>
    <property type="molecule type" value="Genomic_DNA"/>
</dbReference>
<sequence>MSPSILESRPLQIPAARASSGQLLQCTTGNLDLDQDRGRRSVRVLAAINSVNSGIAGSNMRMPLPYSPLKRAITKQLRSEAETETTISEEHRLISELCDRLEHVADALPGLPDPQQLSELVALLKVGIPAHCAAEEAAMAELLQRSPEPPEAVRDALELIRQEHAENEANTMELADMLEEMKGLTKADDPNTLGFMLRQVFVLIRRHLAWEEYVLAHVLPEG</sequence>
<dbReference type="Pfam" id="PF01814">
    <property type="entry name" value="Hemerythrin"/>
    <property type="match status" value="1"/>
</dbReference>
<reference evidence="2 3" key="1">
    <citation type="submission" date="2017-11" db="EMBL/GenBank/DDBJ databases">
        <title>Draft genome sequence of Rhizobiales bacterium SY3-13.</title>
        <authorList>
            <person name="Sun C."/>
        </authorList>
    </citation>
    <scope>NUCLEOTIDE SEQUENCE [LARGE SCALE GENOMIC DNA]</scope>
    <source>
        <strain evidence="2 3">SY3-13</strain>
    </source>
</reference>